<gene>
    <name evidence="1" type="ORF">GCM10023320_67060</name>
</gene>
<name>A0ABP9NYE8_9PSEU</name>
<evidence type="ECO:0000313" key="1">
    <source>
        <dbReference type="EMBL" id="GAA5136244.1"/>
    </source>
</evidence>
<organism evidence="1 2">
    <name type="scientific">Pseudonocardia adelaidensis</name>
    <dbReference type="NCBI Taxonomy" id="648754"/>
    <lineage>
        <taxon>Bacteria</taxon>
        <taxon>Bacillati</taxon>
        <taxon>Actinomycetota</taxon>
        <taxon>Actinomycetes</taxon>
        <taxon>Pseudonocardiales</taxon>
        <taxon>Pseudonocardiaceae</taxon>
        <taxon>Pseudonocardia</taxon>
    </lineage>
</organism>
<protein>
    <submittedName>
        <fullName evidence="1">DUF1326 domain-containing protein</fullName>
    </submittedName>
</protein>
<accession>A0ABP9NYE8</accession>
<dbReference type="EMBL" id="BAABJO010000034">
    <property type="protein sequence ID" value="GAA5136244.1"/>
    <property type="molecule type" value="Genomic_DNA"/>
</dbReference>
<sequence>MAWSIRGRYFENCSCDMPCPCTVSLDAGADKERCNAVLAFHVDSGDVEGVDVGDVTVVVVADAPQVMSEGNWKLALVVDERASDEQLQKLGAVFGGELGGPMEALAPLVGEVLGVERMRIDFDEGNGHHRLTAGDALEVEVDDVVPFGVESGTPARLVDVFHPAGSELTVAKGGSRVGVLGLEWSQGGTSGFSAPFAWSG</sequence>
<evidence type="ECO:0000313" key="2">
    <source>
        <dbReference type="Proteomes" id="UP001500804"/>
    </source>
</evidence>
<dbReference type="Pfam" id="PF07040">
    <property type="entry name" value="DUF1326"/>
    <property type="match status" value="1"/>
</dbReference>
<comment type="caution">
    <text evidence="1">The sequence shown here is derived from an EMBL/GenBank/DDBJ whole genome shotgun (WGS) entry which is preliminary data.</text>
</comment>
<dbReference type="Proteomes" id="UP001500804">
    <property type="component" value="Unassembled WGS sequence"/>
</dbReference>
<dbReference type="InterPro" id="IPR009758">
    <property type="entry name" value="DUF1326"/>
</dbReference>
<keyword evidence="2" id="KW-1185">Reference proteome</keyword>
<reference evidence="2" key="1">
    <citation type="journal article" date="2019" name="Int. J. Syst. Evol. Microbiol.">
        <title>The Global Catalogue of Microorganisms (GCM) 10K type strain sequencing project: providing services to taxonomists for standard genome sequencing and annotation.</title>
        <authorList>
            <consortium name="The Broad Institute Genomics Platform"/>
            <consortium name="The Broad Institute Genome Sequencing Center for Infectious Disease"/>
            <person name="Wu L."/>
            <person name="Ma J."/>
        </authorList>
    </citation>
    <scope>NUCLEOTIDE SEQUENCE [LARGE SCALE GENOMIC DNA]</scope>
    <source>
        <strain evidence="2">JCM 18302</strain>
    </source>
</reference>
<proteinExistence type="predicted"/>
<dbReference type="RefSeq" id="WP_345610716.1">
    <property type="nucleotide sequence ID" value="NZ_BAABJO010000034.1"/>
</dbReference>